<evidence type="ECO:0000256" key="11">
    <source>
        <dbReference type="ARBA" id="ARBA00022801"/>
    </source>
</evidence>
<keyword evidence="3" id="KW-1048">Host nucleus</keyword>
<dbReference type="Pfam" id="PF02407">
    <property type="entry name" value="Viral_Rep"/>
    <property type="match status" value="1"/>
</dbReference>
<dbReference type="InterPro" id="IPR049912">
    <property type="entry name" value="CRESS_DNA_REP"/>
</dbReference>
<keyword evidence="14" id="KW-0190">Covalent protein-DNA linkage</keyword>
<dbReference type="PROSITE" id="PS52020">
    <property type="entry name" value="CRESS_DNA_REP"/>
    <property type="match status" value="1"/>
</dbReference>
<keyword evidence="12" id="KW-0347">Helicase</keyword>
<evidence type="ECO:0000256" key="1">
    <source>
        <dbReference type="ARBA" id="ARBA00001946"/>
    </source>
</evidence>
<dbReference type="Gene3D" id="3.40.1310.20">
    <property type="match status" value="1"/>
</dbReference>
<evidence type="ECO:0000256" key="7">
    <source>
        <dbReference type="ARBA" id="ARBA00022722"/>
    </source>
</evidence>
<keyword evidence="5" id="KW-0548">Nucleotidyltransferase</keyword>
<evidence type="ECO:0000256" key="4">
    <source>
        <dbReference type="ARBA" id="ARBA00022679"/>
    </source>
</evidence>
<evidence type="ECO:0000256" key="15">
    <source>
        <dbReference type="ARBA" id="ARBA00023125"/>
    </source>
</evidence>
<comment type="subcellular location">
    <subcellularLocation>
        <location evidence="2">Host nucleus</location>
    </subcellularLocation>
</comment>
<evidence type="ECO:0000256" key="13">
    <source>
        <dbReference type="ARBA" id="ARBA00022840"/>
    </source>
</evidence>
<evidence type="ECO:0000256" key="6">
    <source>
        <dbReference type="ARBA" id="ARBA00022705"/>
    </source>
</evidence>
<dbReference type="Proteomes" id="UP000830484">
    <property type="component" value="Segment"/>
</dbReference>
<comment type="cofactor">
    <cofactor evidence="1">
        <name>Mg(2+)</name>
        <dbReference type="ChEBI" id="CHEBI:18420"/>
    </cofactor>
</comment>
<evidence type="ECO:0000256" key="5">
    <source>
        <dbReference type="ARBA" id="ARBA00022695"/>
    </source>
</evidence>
<evidence type="ECO:0000256" key="10">
    <source>
        <dbReference type="ARBA" id="ARBA00022759"/>
    </source>
</evidence>
<evidence type="ECO:0000256" key="12">
    <source>
        <dbReference type="ARBA" id="ARBA00022806"/>
    </source>
</evidence>
<evidence type="ECO:0000313" key="18">
    <source>
        <dbReference type="Proteomes" id="UP000830484"/>
    </source>
</evidence>
<keyword evidence="7" id="KW-0540">Nuclease</keyword>
<dbReference type="SUPFAM" id="SSF55464">
    <property type="entry name" value="Origin of replication-binding domain, RBD-like"/>
    <property type="match status" value="1"/>
</dbReference>
<keyword evidence="6" id="KW-0235">DNA replication</keyword>
<keyword evidence="15" id="KW-0238">DNA-binding</keyword>
<feature type="domain" description="CRESS-DNA virus Rep endonuclease" evidence="16">
    <location>
        <begin position="2"/>
        <end position="100"/>
    </location>
</feature>
<evidence type="ECO:0000313" key="17">
    <source>
        <dbReference type="EMBL" id="UOF80604.1"/>
    </source>
</evidence>
<keyword evidence="18" id="KW-1185">Reference proteome</keyword>
<keyword evidence="4" id="KW-0808">Transferase</keyword>
<name>A0ABY4CH47_9VIRU</name>
<dbReference type="EMBL" id="MW202695">
    <property type="protein sequence ID" value="UOF80604.1"/>
    <property type="molecule type" value="Genomic_DNA"/>
</dbReference>
<evidence type="ECO:0000256" key="14">
    <source>
        <dbReference type="ARBA" id="ARBA00023124"/>
    </source>
</evidence>
<protein>
    <submittedName>
        <fullName evidence="17">Rep protein</fullName>
    </submittedName>
</protein>
<proteinExistence type="predicted"/>
<organism evidence="17 18">
    <name type="scientific">Circoviridae sp</name>
    <dbReference type="NCBI Taxonomy" id="1954248"/>
    <lineage>
        <taxon>Viruses</taxon>
        <taxon>Monodnaviria</taxon>
        <taxon>Shotokuvirae</taxon>
        <taxon>Cressdnaviricota</taxon>
        <taxon>Arfiviricetes</taxon>
        <taxon>Rohanvirales</taxon>
        <taxon>Nenyaviridae</taxon>
        <taxon>Galvornvirus</taxon>
        <taxon>Galvornvirus isengard</taxon>
    </lineage>
</organism>
<reference evidence="17" key="1">
    <citation type="submission" date="2020-10" db="EMBL/GenBank/DDBJ databases">
        <authorList>
            <person name="Malki K."/>
            <person name="Breitbart M."/>
        </authorList>
    </citation>
    <scope>NUCLEOTIDE SEQUENCE</scope>
    <source>
        <strain evidence="17">Ct2da291</strain>
    </source>
</reference>
<evidence type="ECO:0000256" key="9">
    <source>
        <dbReference type="ARBA" id="ARBA00022741"/>
    </source>
</evidence>
<keyword evidence="8" id="KW-0479">Metal-binding</keyword>
<accession>A0ABY4CH47</accession>
<keyword evidence="9" id="KW-0547">Nucleotide-binding</keyword>
<evidence type="ECO:0000259" key="16">
    <source>
        <dbReference type="PROSITE" id="PS52020"/>
    </source>
</evidence>
<keyword evidence="13" id="KW-0067">ATP-binding</keyword>
<evidence type="ECO:0000256" key="3">
    <source>
        <dbReference type="ARBA" id="ARBA00022562"/>
    </source>
</evidence>
<evidence type="ECO:0000256" key="8">
    <source>
        <dbReference type="ARBA" id="ARBA00022723"/>
    </source>
</evidence>
<keyword evidence="11" id="KW-0378">Hydrolase</keyword>
<sequence length="309" mass="35081">MTSKSRRFCFTINNPTNDESTKVATFLDGDRVVYGVVGREVGETGTPHLQGFVILTSPQRFAFLHTNLCARAHLEVARAKSSKAAEYCKKDGDFDEYGELPDSQGKRSDIELFKEWVLAQSVRPSERMVASAFPALYLRYRTNLLSLVGHLSPQPAFGLGGELREWQRELVDCLDDPPDDRSIDFYIDPDGNSGKTWIVRYLLQEKPEEVQVLSVGKRDDLAHAVDETKSIFLFDIPRGGMEFLQYTVLEKLKDQIIFSGKYESGVKVLPSPVHVIVFCNEEPDLLKLTHDRYKLTNLAQRPERPHRAD</sequence>
<evidence type="ECO:0000256" key="2">
    <source>
        <dbReference type="ARBA" id="ARBA00004147"/>
    </source>
</evidence>
<keyword evidence="10" id="KW-0255">Endonuclease</keyword>